<sequence>MNKTYKYILVLLVSIIVAYYNSGKEEAELSGLMPVSRVVDGDTFWAEDGSKKGVKIRLIGVDAPETRNGNYKKIGFYGQEAKAYLTDLLINQEVLLEYGVDSLDRYGRTLAYVYLLDGTFVNEELIKKGYARVLSIPPNVKYADAFVSYERDARENNRGLWQKESE</sequence>
<feature type="domain" description="TNase-like" evidence="4">
    <location>
        <begin position="35"/>
        <end position="163"/>
    </location>
</feature>
<dbReference type="EMBL" id="CP012040">
    <property type="protein sequence ID" value="AKP51572.1"/>
    <property type="molecule type" value="Genomic_DNA"/>
</dbReference>
<dbReference type="InterPro" id="IPR035437">
    <property type="entry name" value="SNase_OB-fold_sf"/>
</dbReference>
<dbReference type="Gene3D" id="2.40.50.90">
    <property type="match status" value="1"/>
</dbReference>
<dbReference type="PROSITE" id="PS01284">
    <property type="entry name" value="TNASE_2"/>
    <property type="match status" value="1"/>
</dbReference>
<dbReference type="RefSeq" id="WP_053086675.1">
    <property type="nucleotide sequence ID" value="NZ_CP012040.1"/>
</dbReference>
<dbReference type="AlphaFoldDB" id="A0A0H4PTC2"/>
<dbReference type="Pfam" id="PF00565">
    <property type="entry name" value="SNase"/>
    <property type="match status" value="1"/>
</dbReference>
<dbReference type="PROSITE" id="PS50830">
    <property type="entry name" value="TNASE_3"/>
    <property type="match status" value="1"/>
</dbReference>
<dbReference type="KEGG" id="camu:CA2015_2151"/>
<evidence type="ECO:0000313" key="5">
    <source>
        <dbReference type="EMBL" id="AKP51572.1"/>
    </source>
</evidence>
<evidence type="ECO:0000313" key="6">
    <source>
        <dbReference type="Proteomes" id="UP000036520"/>
    </source>
</evidence>
<dbReference type="InterPro" id="IPR002071">
    <property type="entry name" value="Thermonucl_AS"/>
</dbReference>
<dbReference type="PANTHER" id="PTHR12302">
    <property type="entry name" value="EBNA2 BINDING PROTEIN P100"/>
    <property type="match status" value="1"/>
</dbReference>
<gene>
    <name evidence="5" type="ORF">CA2015_2151</name>
</gene>
<dbReference type="GO" id="GO:0016787">
    <property type="term" value="F:hydrolase activity"/>
    <property type="evidence" value="ECO:0007669"/>
    <property type="project" value="UniProtKB-KW"/>
</dbReference>
<dbReference type="STRING" id="320787.CA2015_2151"/>
<dbReference type="GO" id="GO:0003676">
    <property type="term" value="F:nucleic acid binding"/>
    <property type="evidence" value="ECO:0007669"/>
    <property type="project" value="InterPro"/>
</dbReference>
<proteinExistence type="predicted"/>
<accession>A0A0H4PTC2</accession>
<dbReference type="SMART" id="SM00318">
    <property type="entry name" value="SNc"/>
    <property type="match status" value="1"/>
</dbReference>
<dbReference type="Proteomes" id="UP000036520">
    <property type="component" value="Chromosome"/>
</dbReference>
<dbReference type="OrthoDB" id="4376109at2"/>
<keyword evidence="1" id="KW-0540">Nuclease</keyword>
<protein>
    <submittedName>
        <fullName evidence="5">Nuclease</fullName>
    </submittedName>
</protein>
<evidence type="ECO:0000256" key="2">
    <source>
        <dbReference type="ARBA" id="ARBA00022759"/>
    </source>
</evidence>
<dbReference type="GO" id="GO:0004519">
    <property type="term" value="F:endonuclease activity"/>
    <property type="evidence" value="ECO:0007669"/>
    <property type="project" value="UniProtKB-KW"/>
</dbReference>
<name>A0A0H4PTC2_9BACT</name>
<evidence type="ECO:0000256" key="3">
    <source>
        <dbReference type="ARBA" id="ARBA00022801"/>
    </source>
</evidence>
<dbReference type="SUPFAM" id="SSF50199">
    <property type="entry name" value="Staphylococcal nuclease"/>
    <property type="match status" value="1"/>
</dbReference>
<dbReference type="InterPro" id="IPR016071">
    <property type="entry name" value="Staphylococal_nuclease_OB-fold"/>
</dbReference>
<keyword evidence="3" id="KW-0378">Hydrolase</keyword>
<evidence type="ECO:0000256" key="1">
    <source>
        <dbReference type="ARBA" id="ARBA00022722"/>
    </source>
</evidence>
<keyword evidence="2" id="KW-0255">Endonuclease</keyword>
<dbReference type="PATRIC" id="fig|320787.5.peg.2366"/>
<reference evidence="5 6" key="1">
    <citation type="submission" date="2015-07" db="EMBL/GenBank/DDBJ databases">
        <authorList>
            <person name="Kim K.M."/>
        </authorList>
    </citation>
    <scope>NUCLEOTIDE SEQUENCE [LARGE SCALE GENOMIC DNA]</scope>
    <source>
        <strain evidence="5 6">KCTC 12363</strain>
    </source>
</reference>
<organism evidence="5 6">
    <name type="scientific">Cyclobacterium amurskyense</name>
    <dbReference type="NCBI Taxonomy" id="320787"/>
    <lineage>
        <taxon>Bacteria</taxon>
        <taxon>Pseudomonadati</taxon>
        <taxon>Bacteroidota</taxon>
        <taxon>Cytophagia</taxon>
        <taxon>Cytophagales</taxon>
        <taxon>Cyclobacteriaceae</taxon>
        <taxon>Cyclobacterium</taxon>
    </lineage>
</organism>
<evidence type="ECO:0000259" key="4">
    <source>
        <dbReference type="PROSITE" id="PS50830"/>
    </source>
</evidence>
<keyword evidence="6" id="KW-1185">Reference proteome</keyword>
<dbReference type="PANTHER" id="PTHR12302:SF3">
    <property type="entry name" value="SERINE_THREONINE-PROTEIN KINASE 31"/>
    <property type="match status" value="1"/>
</dbReference>